<evidence type="ECO:0000256" key="3">
    <source>
        <dbReference type="ARBA" id="ARBA00047591"/>
    </source>
</evidence>
<dbReference type="InterPro" id="IPR002921">
    <property type="entry name" value="Fungal_lipase-type"/>
</dbReference>
<protein>
    <submittedName>
        <fullName evidence="6">Alpha/beta-hydrolase</fullName>
    </submittedName>
</protein>
<evidence type="ECO:0000313" key="7">
    <source>
        <dbReference type="Proteomes" id="UP000298030"/>
    </source>
</evidence>
<comment type="catalytic activity">
    <reaction evidence="4">
        <text>a monoacylglycerol + H2O = glycerol + a fatty acid + H(+)</text>
        <dbReference type="Rhea" id="RHEA:15245"/>
        <dbReference type="ChEBI" id="CHEBI:15377"/>
        <dbReference type="ChEBI" id="CHEBI:15378"/>
        <dbReference type="ChEBI" id="CHEBI:17408"/>
        <dbReference type="ChEBI" id="CHEBI:17754"/>
        <dbReference type="ChEBI" id="CHEBI:28868"/>
    </reaction>
</comment>
<dbReference type="CDD" id="cd00519">
    <property type="entry name" value="Lipase_3"/>
    <property type="match status" value="1"/>
</dbReference>
<dbReference type="InterPro" id="IPR051218">
    <property type="entry name" value="Sec_MonoDiacylglyc_Lipase"/>
</dbReference>
<dbReference type="Pfam" id="PF01764">
    <property type="entry name" value="Lipase_3"/>
    <property type="match status" value="1"/>
</dbReference>
<dbReference type="STRING" id="71717.A0A4Y7SJB9"/>
<evidence type="ECO:0000259" key="5">
    <source>
        <dbReference type="Pfam" id="PF01764"/>
    </source>
</evidence>
<evidence type="ECO:0000256" key="4">
    <source>
        <dbReference type="ARBA" id="ARBA00048461"/>
    </source>
</evidence>
<reference evidence="6 7" key="1">
    <citation type="journal article" date="2019" name="Nat. Ecol. Evol.">
        <title>Megaphylogeny resolves global patterns of mushroom evolution.</title>
        <authorList>
            <person name="Varga T."/>
            <person name="Krizsan K."/>
            <person name="Foldi C."/>
            <person name="Dima B."/>
            <person name="Sanchez-Garcia M."/>
            <person name="Sanchez-Ramirez S."/>
            <person name="Szollosi G.J."/>
            <person name="Szarkandi J.G."/>
            <person name="Papp V."/>
            <person name="Albert L."/>
            <person name="Andreopoulos W."/>
            <person name="Angelini C."/>
            <person name="Antonin V."/>
            <person name="Barry K.W."/>
            <person name="Bougher N.L."/>
            <person name="Buchanan P."/>
            <person name="Buyck B."/>
            <person name="Bense V."/>
            <person name="Catcheside P."/>
            <person name="Chovatia M."/>
            <person name="Cooper J."/>
            <person name="Damon W."/>
            <person name="Desjardin D."/>
            <person name="Finy P."/>
            <person name="Geml J."/>
            <person name="Haridas S."/>
            <person name="Hughes K."/>
            <person name="Justo A."/>
            <person name="Karasinski D."/>
            <person name="Kautmanova I."/>
            <person name="Kiss B."/>
            <person name="Kocsube S."/>
            <person name="Kotiranta H."/>
            <person name="LaButti K.M."/>
            <person name="Lechner B.E."/>
            <person name="Liimatainen K."/>
            <person name="Lipzen A."/>
            <person name="Lukacs Z."/>
            <person name="Mihaltcheva S."/>
            <person name="Morgado L.N."/>
            <person name="Niskanen T."/>
            <person name="Noordeloos M.E."/>
            <person name="Ohm R.A."/>
            <person name="Ortiz-Santana B."/>
            <person name="Ovrebo C."/>
            <person name="Racz N."/>
            <person name="Riley R."/>
            <person name="Savchenko A."/>
            <person name="Shiryaev A."/>
            <person name="Soop K."/>
            <person name="Spirin V."/>
            <person name="Szebenyi C."/>
            <person name="Tomsovsky M."/>
            <person name="Tulloss R.E."/>
            <person name="Uehling J."/>
            <person name="Grigoriev I.V."/>
            <person name="Vagvolgyi C."/>
            <person name="Papp T."/>
            <person name="Martin F.M."/>
            <person name="Miettinen O."/>
            <person name="Hibbett D.S."/>
            <person name="Nagy L.G."/>
        </authorList>
    </citation>
    <scope>NUCLEOTIDE SEQUENCE [LARGE SCALE GENOMIC DNA]</scope>
    <source>
        <strain evidence="6 7">FP101781</strain>
    </source>
</reference>
<accession>A0A4Y7SJB9</accession>
<evidence type="ECO:0000313" key="6">
    <source>
        <dbReference type="EMBL" id="TEB21980.1"/>
    </source>
</evidence>
<dbReference type="Proteomes" id="UP000298030">
    <property type="component" value="Unassembled WGS sequence"/>
</dbReference>
<feature type="domain" description="Fungal lipase-type" evidence="5">
    <location>
        <begin position="77"/>
        <end position="216"/>
    </location>
</feature>
<dbReference type="Gene3D" id="3.40.50.1820">
    <property type="entry name" value="alpha/beta hydrolase"/>
    <property type="match status" value="1"/>
</dbReference>
<evidence type="ECO:0000256" key="2">
    <source>
        <dbReference type="ARBA" id="ARBA00043996"/>
    </source>
</evidence>
<keyword evidence="6" id="KW-0378">Hydrolase</keyword>
<sequence>MRESRSQLSQQRRSQHSNLTLGLQLLHIALLRRRWRGTAVTKCGHNDDFVPIASGGDGAFTQYWFVGWDIVLKTIIVAYQGTDLGKIIPIFTDINFVLKPLRSELFPGVSTSLKTHGGFADAHAKSAKAVLAAVKSGIAKYGATEVTLTGHSLGGAIAVISTVHLSINLPTDVNLRTITYSAPRVGNQDFVDFVNSRSVISRVVNKKDPVPTLPGRFMGFAQTEGEIHIVDSGEWKNCPGQDNTNAECSVGYVPNLFVINPSDHVGPFDGVTLGSC</sequence>
<comment type="caution">
    <text evidence="6">The sequence shown here is derived from an EMBL/GenBank/DDBJ whole genome shotgun (WGS) entry which is preliminary data.</text>
</comment>
<name>A0A4Y7SJB9_COPMI</name>
<dbReference type="OrthoDB" id="426718at2759"/>
<dbReference type="GO" id="GO:0016787">
    <property type="term" value="F:hydrolase activity"/>
    <property type="evidence" value="ECO:0007669"/>
    <property type="project" value="UniProtKB-KW"/>
</dbReference>
<evidence type="ECO:0000256" key="1">
    <source>
        <dbReference type="ARBA" id="ARBA00023157"/>
    </source>
</evidence>
<dbReference type="AlphaFoldDB" id="A0A4Y7SJB9"/>
<proteinExistence type="inferred from homology"/>
<dbReference type="GO" id="GO:0006629">
    <property type="term" value="P:lipid metabolic process"/>
    <property type="evidence" value="ECO:0007669"/>
    <property type="project" value="InterPro"/>
</dbReference>
<comment type="similarity">
    <text evidence="2">Belongs to the AB hydrolase superfamily. Lipase family. Class 3 subfamily.</text>
</comment>
<dbReference type="PANTHER" id="PTHR45856:SF25">
    <property type="entry name" value="FUNGAL LIPASE-LIKE DOMAIN-CONTAINING PROTEIN"/>
    <property type="match status" value="1"/>
</dbReference>
<keyword evidence="1" id="KW-1015">Disulfide bond</keyword>
<dbReference type="PANTHER" id="PTHR45856">
    <property type="entry name" value="ALPHA/BETA-HYDROLASES SUPERFAMILY PROTEIN"/>
    <property type="match status" value="1"/>
</dbReference>
<dbReference type="EMBL" id="QPFP01000099">
    <property type="protein sequence ID" value="TEB21980.1"/>
    <property type="molecule type" value="Genomic_DNA"/>
</dbReference>
<comment type="catalytic activity">
    <reaction evidence="3">
        <text>a diacylglycerol + H2O = a monoacylglycerol + a fatty acid + H(+)</text>
        <dbReference type="Rhea" id="RHEA:32731"/>
        <dbReference type="ChEBI" id="CHEBI:15377"/>
        <dbReference type="ChEBI" id="CHEBI:15378"/>
        <dbReference type="ChEBI" id="CHEBI:17408"/>
        <dbReference type="ChEBI" id="CHEBI:18035"/>
        <dbReference type="ChEBI" id="CHEBI:28868"/>
    </reaction>
</comment>
<keyword evidence="7" id="KW-1185">Reference proteome</keyword>
<dbReference type="SUPFAM" id="SSF53474">
    <property type="entry name" value="alpha/beta-Hydrolases"/>
    <property type="match status" value="1"/>
</dbReference>
<organism evidence="6 7">
    <name type="scientific">Coprinellus micaceus</name>
    <name type="common">Glistening ink-cap mushroom</name>
    <name type="synonym">Coprinus micaceus</name>
    <dbReference type="NCBI Taxonomy" id="71717"/>
    <lineage>
        <taxon>Eukaryota</taxon>
        <taxon>Fungi</taxon>
        <taxon>Dikarya</taxon>
        <taxon>Basidiomycota</taxon>
        <taxon>Agaricomycotina</taxon>
        <taxon>Agaricomycetes</taxon>
        <taxon>Agaricomycetidae</taxon>
        <taxon>Agaricales</taxon>
        <taxon>Agaricineae</taxon>
        <taxon>Psathyrellaceae</taxon>
        <taxon>Coprinellus</taxon>
    </lineage>
</organism>
<gene>
    <name evidence="6" type="ORF">FA13DRAFT_1526963</name>
</gene>
<dbReference type="InterPro" id="IPR029058">
    <property type="entry name" value="AB_hydrolase_fold"/>
</dbReference>